<gene>
    <name evidence="2" type="ORF">COU18_00565</name>
</gene>
<comment type="caution">
    <text evidence="2">The sequence shown here is derived from an EMBL/GenBank/DDBJ whole genome shotgun (WGS) entry which is preliminary data.</text>
</comment>
<dbReference type="EMBL" id="PFBK01000002">
    <property type="protein sequence ID" value="PIR84230.1"/>
    <property type="molecule type" value="Genomic_DNA"/>
</dbReference>
<evidence type="ECO:0000256" key="1">
    <source>
        <dbReference type="SAM" id="Phobius"/>
    </source>
</evidence>
<accession>A0A2H0UD01</accession>
<dbReference type="Proteomes" id="UP000231192">
    <property type="component" value="Unassembled WGS sequence"/>
</dbReference>
<feature type="transmembrane region" description="Helical" evidence="1">
    <location>
        <begin position="39"/>
        <end position="61"/>
    </location>
</feature>
<keyword evidence="1" id="KW-1133">Transmembrane helix</keyword>
<evidence type="ECO:0000313" key="2">
    <source>
        <dbReference type="EMBL" id="PIR84230.1"/>
    </source>
</evidence>
<protein>
    <submittedName>
        <fullName evidence="2">Uncharacterized protein</fullName>
    </submittedName>
</protein>
<keyword evidence="1" id="KW-0472">Membrane</keyword>
<name>A0A2H0UD01_9BACT</name>
<organism evidence="2 3">
    <name type="scientific">Candidatus Kaiserbacteria bacterium CG10_big_fil_rev_8_21_14_0_10_51_14</name>
    <dbReference type="NCBI Taxonomy" id="1974610"/>
    <lineage>
        <taxon>Bacteria</taxon>
        <taxon>Candidatus Kaiseribacteriota</taxon>
    </lineage>
</organism>
<reference evidence="3" key="1">
    <citation type="submission" date="2017-09" db="EMBL/GenBank/DDBJ databases">
        <title>Depth-based differentiation of microbial function through sediment-hosted aquifers and enrichment of novel symbionts in the deep terrestrial subsurface.</title>
        <authorList>
            <person name="Probst A.J."/>
            <person name="Ladd B."/>
            <person name="Jarett J.K."/>
            <person name="Geller-Mcgrath D.E."/>
            <person name="Sieber C.M.K."/>
            <person name="Emerson J.B."/>
            <person name="Anantharaman K."/>
            <person name="Thomas B.C."/>
            <person name="Malmstrom R."/>
            <person name="Stieglmeier M."/>
            <person name="Klingl A."/>
            <person name="Woyke T."/>
            <person name="Ryan C.M."/>
            <person name="Banfield J.F."/>
        </authorList>
    </citation>
    <scope>NUCLEOTIDE SEQUENCE [LARGE SCALE GENOMIC DNA]</scope>
</reference>
<proteinExistence type="predicted"/>
<evidence type="ECO:0000313" key="3">
    <source>
        <dbReference type="Proteomes" id="UP000231192"/>
    </source>
</evidence>
<keyword evidence="1" id="KW-0812">Transmembrane</keyword>
<sequence>MQKAESRKQKRNSEAFHCQLPTANCQLPRQRRGMTMVEAVVWIGVFLSAMLALTMSVLYFYRTSSYTIQQATATASAQRGIDLMVRAIREASYASNGAYPIVSLAANDLKFYADVDSDPGIERIQYYISGTQLLKAIIEPSGDPAVYTGVAATSTISDYVQNISQNVALFTYYDENGVAITDYSKIADVRFVAANLLIDADRLKTPIPINLRSTAAMRNLIGQ</sequence>
<dbReference type="AlphaFoldDB" id="A0A2H0UD01"/>